<organism evidence="3">
    <name type="scientific">mine drainage metagenome</name>
    <dbReference type="NCBI Taxonomy" id="410659"/>
    <lineage>
        <taxon>unclassified sequences</taxon>
        <taxon>metagenomes</taxon>
        <taxon>ecological metagenomes</taxon>
    </lineage>
</organism>
<dbReference type="PANTHER" id="PTHR35604:SF2">
    <property type="entry name" value="TRANSPOSASE INSH FOR INSERTION SEQUENCE ELEMENT IS5A-RELATED"/>
    <property type="match status" value="1"/>
</dbReference>
<sequence length="164" mass="18885">MQKPKTRKPAEPKDGEPALTRQQAAHRDGEANWTRKHDRSYFGYKNHINADVGHGFIRDYAVTPAATHDSQALPELLDISQRHQPLYADSAYRSAATAARCKDYRLIHRVMHKAQRNRPLTAAQKRTNHRWAKTRARRTRVRAHRPSFAKAGCCAARAWRAARW</sequence>
<dbReference type="GO" id="GO:0004803">
    <property type="term" value="F:transposase activity"/>
    <property type="evidence" value="ECO:0007669"/>
    <property type="project" value="InterPro"/>
</dbReference>
<feature type="region of interest" description="Disordered" evidence="1">
    <location>
        <begin position="116"/>
        <end position="143"/>
    </location>
</feature>
<reference evidence="3" key="1">
    <citation type="submission" date="2013-08" db="EMBL/GenBank/DDBJ databases">
        <authorList>
            <person name="Mendez C."/>
            <person name="Richter M."/>
            <person name="Ferrer M."/>
            <person name="Sanchez J."/>
        </authorList>
    </citation>
    <scope>NUCLEOTIDE SEQUENCE</scope>
</reference>
<dbReference type="EMBL" id="AUZY01011642">
    <property type="protein sequence ID" value="EQD33766.1"/>
    <property type="molecule type" value="Genomic_DNA"/>
</dbReference>
<feature type="region of interest" description="Disordered" evidence="1">
    <location>
        <begin position="1"/>
        <end position="33"/>
    </location>
</feature>
<protein>
    <submittedName>
        <fullName evidence="3">Transposase IS4 family protein</fullName>
    </submittedName>
</protein>
<dbReference type="PANTHER" id="PTHR35604">
    <property type="entry name" value="TRANSPOSASE INSH FOR INSERTION SEQUENCE ELEMENT IS5A-RELATED"/>
    <property type="match status" value="1"/>
</dbReference>
<feature type="compositionally biased region" description="Basic residues" evidence="1">
    <location>
        <begin position="126"/>
        <end position="143"/>
    </location>
</feature>
<dbReference type="GO" id="GO:0003677">
    <property type="term" value="F:DNA binding"/>
    <property type="evidence" value="ECO:0007669"/>
    <property type="project" value="InterPro"/>
</dbReference>
<reference evidence="3" key="2">
    <citation type="journal article" date="2014" name="ISME J.">
        <title>Microbial stratification in low pH oxic and suboxic macroscopic growths along an acid mine drainage.</title>
        <authorList>
            <person name="Mendez-Garcia C."/>
            <person name="Mesa V."/>
            <person name="Sprenger R.R."/>
            <person name="Richter M."/>
            <person name="Diez M.S."/>
            <person name="Solano J."/>
            <person name="Bargiela R."/>
            <person name="Golyshina O.V."/>
            <person name="Manteca A."/>
            <person name="Ramos J.L."/>
            <person name="Gallego J.R."/>
            <person name="Llorente I."/>
            <person name="Martins Dos Santos V.A."/>
            <person name="Jensen O.N."/>
            <person name="Pelaez A.I."/>
            <person name="Sanchez J."/>
            <person name="Ferrer M."/>
        </authorList>
    </citation>
    <scope>NUCLEOTIDE SEQUENCE</scope>
</reference>
<comment type="caution">
    <text evidence="3">The sequence shown here is derived from an EMBL/GenBank/DDBJ whole genome shotgun (WGS) entry which is preliminary data.</text>
</comment>
<proteinExistence type="predicted"/>
<evidence type="ECO:0000259" key="2">
    <source>
        <dbReference type="Pfam" id="PF01609"/>
    </source>
</evidence>
<dbReference type="GO" id="GO:0006313">
    <property type="term" value="P:DNA transposition"/>
    <property type="evidence" value="ECO:0007669"/>
    <property type="project" value="InterPro"/>
</dbReference>
<dbReference type="InterPro" id="IPR002559">
    <property type="entry name" value="Transposase_11"/>
</dbReference>
<feature type="domain" description="Transposase IS4-like" evidence="2">
    <location>
        <begin position="25"/>
        <end position="136"/>
    </location>
</feature>
<gene>
    <name evidence="3" type="ORF">B1B_17434</name>
</gene>
<evidence type="ECO:0000313" key="3">
    <source>
        <dbReference type="EMBL" id="EQD33766.1"/>
    </source>
</evidence>
<name>T0YEF3_9ZZZZ</name>
<dbReference type="Pfam" id="PF01609">
    <property type="entry name" value="DDE_Tnp_1"/>
    <property type="match status" value="1"/>
</dbReference>
<evidence type="ECO:0000256" key="1">
    <source>
        <dbReference type="SAM" id="MobiDB-lite"/>
    </source>
</evidence>
<accession>T0YEF3</accession>
<dbReference type="AlphaFoldDB" id="T0YEF3"/>